<evidence type="ECO:0000256" key="1">
    <source>
        <dbReference type="SAM" id="MobiDB-lite"/>
    </source>
</evidence>
<evidence type="ECO:0000313" key="2">
    <source>
        <dbReference type="EMBL" id="KAF4727751.1"/>
    </source>
</evidence>
<dbReference type="AlphaFoldDB" id="A0A7J6S4T5"/>
<name>A0A7J6S4T5_PEROL</name>
<reference evidence="2 3" key="1">
    <citation type="submission" date="2020-04" db="EMBL/GenBank/DDBJ databases">
        <title>Perkinsus olseni comparative genomics.</title>
        <authorList>
            <person name="Bogema D.R."/>
        </authorList>
    </citation>
    <scope>NUCLEOTIDE SEQUENCE [LARGE SCALE GENOMIC DNA]</scope>
    <source>
        <strain evidence="2 3">ATCC PRA-207</strain>
    </source>
</reference>
<proteinExistence type="predicted"/>
<dbReference type="Proteomes" id="UP000553632">
    <property type="component" value="Unassembled WGS sequence"/>
</dbReference>
<comment type="caution">
    <text evidence="2">The sequence shown here is derived from an EMBL/GenBank/DDBJ whole genome shotgun (WGS) entry which is preliminary data.</text>
</comment>
<sequence>MTSHNLHATSPISRIDGSCSKLPGSGHLGLRNSLPAPSNELIDGLLRRTRSSSRRSSRPPYSVSRIHRYNEDRRLAVAGPPSTKS</sequence>
<keyword evidence="3" id="KW-1185">Reference proteome</keyword>
<organism evidence="2 3">
    <name type="scientific">Perkinsus olseni</name>
    <name type="common">Perkinsus atlanticus</name>
    <dbReference type="NCBI Taxonomy" id="32597"/>
    <lineage>
        <taxon>Eukaryota</taxon>
        <taxon>Sar</taxon>
        <taxon>Alveolata</taxon>
        <taxon>Perkinsozoa</taxon>
        <taxon>Perkinsea</taxon>
        <taxon>Perkinsida</taxon>
        <taxon>Perkinsidae</taxon>
        <taxon>Perkinsus</taxon>
    </lineage>
</organism>
<protein>
    <submittedName>
        <fullName evidence="2">Uncharacterized protein</fullName>
    </submittedName>
</protein>
<dbReference type="EMBL" id="JABANO010020883">
    <property type="protein sequence ID" value="KAF4727751.1"/>
    <property type="molecule type" value="Genomic_DNA"/>
</dbReference>
<evidence type="ECO:0000313" key="3">
    <source>
        <dbReference type="Proteomes" id="UP000553632"/>
    </source>
</evidence>
<gene>
    <name evidence="2" type="ORF">FOZ63_031572</name>
</gene>
<feature type="region of interest" description="Disordered" evidence="1">
    <location>
        <begin position="46"/>
        <end position="85"/>
    </location>
</feature>
<feature type="compositionally biased region" description="Basic residues" evidence="1">
    <location>
        <begin position="47"/>
        <end position="57"/>
    </location>
</feature>
<accession>A0A7J6S4T5</accession>